<dbReference type="EMBL" id="JACAZI010000024">
    <property type="protein sequence ID" value="KAF7335661.1"/>
    <property type="molecule type" value="Genomic_DNA"/>
</dbReference>
<accession>A0A8H6X7S3</accession>
<dbReference type="Proteomes" id="UP000620124">
    <property type="component" value="Unassembled WGS sequence"/>
</dbReference>
<sequence length="526" mass="58523">MAESEFLKLPPELILACLANLPVTDLVSCLQCGNRLLRDIILKSVLLRYRREQERAGVQENPHVASNLVIADRLEQLLRREANWLSFTPRSTHTIPIDFQTTGLYDLTSDVYLVGDAPNPNTHMCTGIKYTYTSPGSDGPQWRAVDGGKSIIDFGTAFEEHDLIAMVTYTPHDHNPQVASIDVLLLSFSTGASHPLAAHPTLHIHDVEVTRNRPGVSIEIVGQTLALSLVYWSYELRDMDTLHLYNWKSGAMKMDPFPVYNTGLVFLTHDILVLPNSVEESLDVYHIPEDDKLPRSLLSFHLPELVQSTFILSIQCRGAPNPRGASVRRPSRAAFLPRPSDAILLFSFQIGNPTGATEHMFVVHRGLFAASINLSLAEGEDDENPQIDVEWEAWGPRCTHWLDAAELSTQYITTTAGQRLVTIAHEAPETPAPIRMLDFNAASVETQLRTRGLAAVDGPHAVVRAVKASSQHPAFFERPIVSELPYVETTSKRMFDYGAVLINDENIIGARFGDRTVEELEVLHFG</sequence>
<reference evidence="1" key="1">
    <citation type="submission" date="2020-05" db="EMBL/GenBank/DDBJ databases">
        <title>Mycena genomes resolve the evolution of fungal bioluminescence.</title>
        <authorList>
            <person name="Tsai I.J."/>
        </authorList>
    </citation>
    <scope>NUCLEOTIDE SEQUENCE</scope>
    <source>
        <strain evidence="1">CCC161011</strain>
    </source>
</reference>
<dbReference type="OrthoDB" id="3149552at2759"/>
<evidence type="ECO:0000313" key="1">
    <source>
        <dbReference type="EMBL" id="KAF7335661.1"/>
    </source>
</evidence>
<protein>
    <recommendedName>
        <fullName evidence="3">F-box domain-containing protein</fullName>
    </recommendedName>
</protein>
<comment type="caution">
    <text evidence="1">The sequence shown here is derived from an EMBL/GenBank/DDBJ whole genome shotgun (WGS) entry which is preliminary data.</text>
</comment>
<dbReference type="CDD" id="cd09917">
    <property type="entry name" value="F-box_SF"/>
    <property type="match status" value="1"/>
</dbReference>
<proteinExistence type="predicted"/>
<evidence type="ECO:0008006" key="3">
    <source>
        <dbReference type="Google" id="ProtNLM"/>
    </source>
</evidence>
<name>A0A8H6X7S3_9AGAR</name>
<dbReference type="AlphaFoldDB" id="A0A8H6X7S3"/>
<organism evidence="1 2">
    <name type="scientific">Mycena venus</name>
    <dbReference type="NCBI Taxonomy" id="2733690"/>
    <lineage>
        <taxon>Eukaryota</taxon>
        <taxon>Fungi</taxon>
        <taxon>Dikarya</taxon>
        <taxon>Basidiomycota</taxon>
        <taxon>Agaricomycotina</taxon>
        <taxon>Agaricomycetes</taxon>
        <taxon>Agaricomycetidae</taxon>
        <taxon>Agaricales</taxon>
        <taxon>Marasmiineae</taxon>
        <taxon>Mycenaceae</taxon>
        <taxon>Mycena</taxon>
    </lineage>
</organism>
<keyword evidence="2" id="KW-1185">Reference proteome</keyword>
<evidence type="ECO:0000313" key="2">
    <source>
        <dbReference type="Proteomes" id="UP000620124"/>
    </source>
</evidence>
<gene>
    <name evidence="1" type="ORF">MVEN_02221100</name>
</gene>